<sequence length="260" mass="29269">MNARGSSPPKAMFVNSLVSSAVALMTAIWPQSAGSGSMPLRKFVQESLKRSRSSYSVFQVAVFYLAQLRWKQHHADLPCGRRAFLSALMVASKYLQDRNYSIKAWSTISGLKASELAANELDFLKALDWQVHVRPDVFDKWSRMFLDLASIARVQLETITKVDEFDLKHTVASTCIDNSTAKINTFVSTTIKDQPEKTDKGTRRRYYAAYPTPVLSDGSDIEDDQRDDDPTIGTIGKRSRNDEDNDDKALYETTKKARLV</sequence>
<feature type="chain" id="PRO_5001588101" evidence="2">
    <location>
        <begin position="24"/>
        <end position="260"/>
    </location>
</feature>
<dbReference type="InterPro" id="IPR036915">
    <property type="entry name" value="Cyclin-like_sf"/>
</dbReference>
<keyword evidence="2" id="KW-0732">Signal</keyword>
<dbReference type="EMBL" id="HG937694">
    <property type="protein sequence ID" value="CDP37800.1"/>
    <property type="molecule type" value="Genomic_DNA"/>
</dbReference>
<dbReference type="CDD" id="cd20557">
    <property type="entry name" value="CYCLIN_ScPCL1-like"/>
    <property type="match status" value="1"/>
</dbReference>
<proteinExistence type="predicted"/>
<feature type="region of interest" description="Disordered" evidence="1">
    <location>
        <begin position="213"/>
        <end position="260"/>
    </location>
</feature>
<dbReference type="SUPFAM" id="SSF47954">
    <property type="entry name" value="Cyclin-like"/>
    <property type="match status" value="1"/>
</dbReference>
<dbReference type="PANTHER" id="PTHR15615">
    <property type="match status" value="1"/>
</dbReference>
<reference evidence="3" key="1">
    <citation type="submission" date="2014-02" db="EMBL/GenBank/DDBJ databases">
        <authorList>
            <person name="Genoscope - CEA"/>
        </authorList>
    </citation>
    <scope>NUCLEOTIDE SEQUENCE</scope>
    <source>
        <strain evidence="3">LS3</strain>
    </source>
</reference>
<dbReference type="AlphaFoldDB" id="A0A060T9M9"/>
<dbReference type="PhylomeDB" id="A0A060T9M9"/>
<protein>
    <submittedName>
        <fullName evidence="3">ARAD1D19778p</fullName>
    </submittedName>
</protein>
<dbReference type="GO" id="GO:0000307">
    <property type="term" value="C:cyclin-dependent protein kinase holoenzyme complex"/>
    <property type="evidence" value="ECO:0007669"/>
    <property type="project" value="UniProtKB-ARBA"/>
</dbReference>
<accession>A0A060T9M9</accession>
<dbReference type="GO" id="GO:0016538">
    <property type="term" value="F:cyclin-dependent protein serine/threonine kinase regulator activity"/>
    <property type="evidence" value="ECO:0007669"/>
    <property type="project" value="TreeGrafter"/>
</dbReference>
<reference evidence="3" key="2">
    <citation type="submission" date="2014-06" db="EMBL/GenBank/DDBJ databases">
        <title>The complete genome of Blastobotrys (Arxula) adeninivorans LS3 - a yeast of biotechnological interest.</title>
        <authorList>
            <person name="Kunze G."/>
            <person name="Gaillardin C."/>
            <person name="Czernicka M."/>
            <person name="Durrens P."/>
            <person name="Martin T."/>
            <person name="Boer E."/>
            <person name="Gabaldon T."/>
            <person name="Cruz J."/>
            <person name="Talla E."/>
            <person name="Marck C."/>
            <person name="Goffeau A."/>
            <person name="Barbe V."/>
            <person name="Baret P."/>
            <person name="Baronian K."/>
            <person name="Beier S."/>
            <person name="Bleykasten C."/>
            <person name="Bode R."/>
            <person name="Casaregola S."/>
            <person name="Despons L."/>
            <person name="Fairhead C."/>
            <person name="Giersberg M."/>
            <person name="Gierski P."/>
            <person name="Hahnel U."/>
            <person name="Hartmann A."/>
            <person name="Jankowska D."/>
            <person name="Jubin C."/>
            <person name="Jung P."/>
            <person name="Lafontaine I."/>
            <person name="Leh-Louis V."/>
            <person name="Lemaire M."/>
            <person name="Marcet-Houben M."/>
            <person name="Mascher M."/>
            <person name="Morel G."/>
            <person name="Richard G.-F."/>
            <person name="Riechen J."/>
            <person name="Sacerdot C."/>
            <person name="Sarkar A."/>
            <person name="Savel G."/>
            <person name="Schacherer J."/>
            <person name="Sherman D."/>
            <person name="Straub M.-L."/>
            <person name="Stein N."/>
            <person name="Thierry A."/>
            <person name="Trautwein-Schult A."/>
            <person name="Westhof E."/>
            <person name="Worch S."/>
            <person name="Dujon B."/>
            <person name="Souciet J.-L."/>
            <person name="Wincker P."/>
            <person name="Scholz U."/>
            <person name="Neuveglise N."/>
        </authorList>
    </citation>
    <scope>NUCLEOTIDE SEQUENCE</scope>
    <source>
        <strain evidence="3">LS3</strain>
    </source>
</reference>
<evidence type="ECO:0000313" key="3">
    <source>
        <dbReference type="EMBL" id="CDP37800.1"/>
    </source>
</evidence>
<dbReference type="Pfam" id="PF08613">
    <property type="entry name" value="Cyclin"/>
    <property type="match status" value="1"/>
</dbReference>
<name>A0A060T9M9_BLAAD</name>
<feature type="compositionally biased region" description="Basic and acidic residues" evidence="1">
    <location>
        <begin position="239"/>
        <end position="260"/>
    </location>
</feature>
<evidence type="ECO:0000256" key="1">
    <source>
        <dbReference type="SAM" id="MobiDB-lite"/>
    </source>
</evidence>
<organism evidence="3">
    <name type="scientific">Blastobotrys adeninivorans</name>
    <name type="common">Yeast</name>
    <name type="synonym">Arxula adeninivorans</name>
    <dbReference type="NCBI Taxonomy" id="409370"/>
    <lineage>
        <taxon>Eukaryota</taxon>
        <taxon>Fungi</taxon>
        <taxon>Dikarya</taxon>
        <taxon>Ascomycota</taxon>
        <taxon>Saccharomycotina</taxon>
        <taxon>Dipodascomycetes</taxon>
        <taxon>Dipodascales</taxon>
        <taxon>Trichomonascaceae</taxon>
        <taxon>Blastobotrys</taxon>
    </lineage>
</organism>
<dbReference type="GO" id="GO:0019901">
    <property type="term" value="F:protein kinase binding"/>
    <property type="evidence" value="ECO:0007669"/>
    <property type="project" value="InterPro"/>
</dbReference>
<dbReference type="GO" id="GO:0005634">
    <property type="term" value="C:nucleus"/>
    <property type="evidence" value="ECO:0007669"/>
    <property type="project" value="TreeGrafter"/>
</dbReference>
<evidence type="ECO:0000256" key="2">
    <source>
        <dbReference type="SAM" id="SignalP"/>
    </source>
</evidence>
<dbReference type="Gene3D" id="1.10.472.10">
    <property type="entry name" value="Cyclin-like"/>
    <property type="match status" value="1"/>
</dbReference>
<feature type="signal peptide" evidence="2">
    <location>
        <begin position="1"/>
        <end position="23"/>
    </location>
</feature>
<dbReference type="PANTHER" id="PTHR15615:SF36">
    <property type="entry name" value="PHO85 CYCLIN-5"/>
    <property type="match status" value="1"/>
</dbReference>
<gene>
    <name evidence="3" type="ORF">GNLVRS02_ARAD1D19778g</name>
</gene>
<dbReference type="InterPro" id="IPR013922">
    <property type="entry name" value="Cyclin_PHO80-like"/>
</dbReference>